<keyword evidence="5" id="KW-1185">Reference proteome</keyword>
<dbReference type="PANTHER" id="PTHR37815:SF3">
    <property type="entry name" value="UPF0397 PROTEIN SPR0429"/>
    <property type="match status" value="1"/>
</dbReference>
<evidence type="ECO:0000256" key="1">
    <source>
        <dbReference type="ARBA" id="ARBA00022692"/>
    </source>
</evidence>
<name>A0A8J7W2A3_9FIRM</name>
<proteinExistence type="predicted"/>
<feature type="transmembrane region" description="Helical" evidence="3">
    <location>
        <begin position="155"/>
        <end position="173"/>
    </location>
</feature>
<feature type="transmembrane region" description="Helical" evidence="3">
    <location>
        <begin position="14"/>
        <end position="35"/>
    </location>
</feature>
<feature type="transmembrane region" description="Helical" evidence="3">
    <location>
        <begin position="78"/>
        <end position="100"/>
    </location>
</feature>
<sequence length="187" mass="19893">METKINTNNKVNQLVLTGLMIAMVAVVTAAIPIPAPFTSGYVHLGDAVIFLSVLLLGWRYGAVAAGVGSALADIFTGYAFWAPWTLFIKAGMAIIMGLFIAKSMEKQGKSIFGVPVYQMIGMLLGGIFMAAGYYIAQGIMYGNFIAAALGIPWNIAQFVVGLVIATLISGALYKSPADKLFAYRPAR</sequence>
<keyword evidence="2 3" id="KW-1133">Transmembrane helix</keyword>
<keyword evidence="1 3" id="KW-0812">Transmembrane</keyword>
<evidence type="ECO:0000256" key="3">
    <source>
        <dbReference type="SAM" id="Phobius"/>
    </source>
</evidence>
<feature type="transmembrane region" description="Helical" evidence="3">
    <location>
        <begin position="47"/>
        <end position="72"/>
    </location>
</feature>
<protein>
    <submittedName>
        <fullName evidence="4">ECF transporter S component</fullName>
    </submittedName>
</protein>
<dbReference type="Gene3D" id="1.10.1760.20">
    <property type="match status" value="1"/>
</dbReference>
<keyword evidence="3" id="KW-0472">Membrane</keyword>
<evidence type="ECO:0000313" key="4">
    <source>
        <dbReference type="EMBL" id="MBR0597945.1"/>
    </source>
</evidence>
<organism evidence="4 5">
    <name type="scientific">Sinanaerobacter chloroacetimidivorans</name>
    <dbReference type="NCBI Taxonomy" id="2818044"/>
    <lineage>
        <taxon>Bacteria</taxon>
        <taxon>Bacillati</taxon>
        <taxon>Bacillota</taxon>
        <taxon>Clostridia</taxon>
        <taxon>Peptostreptococcales</taxon>
        <taxon>Anaerovoracaceae</taxon>
        <taxon>Sinanaerobacter</taxon>
    </lineage>
</organism>
<reference evidence="4" key="2">
    <citation type="submission" date="2021-04" db="EMBL/GenBank/DDBJ databases">
        <authorList>
            <person name="Liu J."/>
        </authorList>
    </citation>
    <scope>NUCLEOTIDE SEQUENCE</scope>
    <source>
        <strain evidence="4">BAD-6</strain>
    </source>
</reference>
<dbReference type="InterPro" id="IPR009825">
    <property type="entry name" value="ECF_substrate-spec-like"/>
</dbReference>
<dbReference type="Proteomes" id="UP000675664">
    <property type="component" value="Unassembled WGS sequence"/>
</dbReference>
<gene>
    <name evidence="4" type="ORF">KCX82_08680</name>
</gene>
<evidence type="ECO:0000256" key="2">
    <source>
        <dbReference type="ARBA" id="ARBA00022989"/>
    </source>
</evidence>
<comment type="caution">
    <text evidence="4">The sequence shown here is derived from an EMBL/GenBank/DDBJ whole genome shotgun (WGS) entry which is preliminary data.</text>
</comment>
<dbReference type="PANTHER" id="PTHR37815">
    <property type="entry name" value="UPF0397 PROTEIN BC_2624-RELATED"/>
    <property type="match status" value="1"/>
</dbReference>
<dbReference type="GO" id="GO:0016020">
    <property type="term" value="C:membrane"/>
    <property type="evidence" value="ECO:0007669"/>
    <property type="project" value="InterPro"/>
</dbReference>
<reference evidence="4" key="1">
    <citation type="submission" date="2021-04" db="EMBL/GenBank/DDBJ databases">
        <title>Sinoanaerobacter chloroacetimidivorans sp. nov., an obligate anaerobic bacterium isolated from anaerobic sludge.</title>
        <authorList>
            <person name="Bao Y."/>
        </authorList>
    </citation>
    <scope>NUCLEOTIDE SEQUENCE</scope>
    <source>
        <strain evidence="4">BAD-6</strain>
    </source>
</reference>
<accession>A0A8J7W2A3</accession>
<dbReference type="RefSeq" id="WP_227018068.1">
    <property type="nucleotide sequence ID" value="NZ_JAGSND010000004.1"/>
</dbReference>
<evidence type="ECO:0000313" key="5">
    <source>
        <dbReference type="Proteomes" id="UP000675664"/>
    </source>
</evidence>
<dbReference type="EMBL" id="JAGSND010000004">
    <property type="protein sequence ID" value="MBR0597945.1"/>
    <property type="molecule type" value="Genomic_DNA"/>
</dbReference>
<dbReference type="Pfam" id="PF07155">
    <property type="entry name" value="ECF-ribofla_trS"/>
    <property type="match status" value="1"/>
</dbReference>
<feature type="transmembrane region" description="Helical" evidence="3">
    <location>
        <begin position="112"/>
        <end position="135"/>
    </location>
</feature>
<dbReference type="AlphaFoldDB" id="A0A8J7W2A3"/>